<dbReference type="Gene3D" id="3.40.1490.10">
    <property type="entry name" value="Bit1"/>
    <property type="match status" value="1"/>
</dbReference>
<dbReference type="PANTHER" id="PTHR46194:SF1">
    <property type="entry name" value="PEPTIDYL-TRNA HYDROLASE PTRHD1-RELATED"/>
    <property type="match status" value="1"/>
</dbReference>
<evidence type="ECO:0000313" key="4">
    <source>
        <dbReference type="EMBL" id="GAV05642.1"/>
    </source>
</evidence>
<evidence type="ECO:0000256" key="1">
    <source>
        <dbReference type="ARBA" id="ARBA00013260"/>
    </source>
</evidence>
<evidence type="ECO:0000313" key="5">
    <source>
        <dbReference type="Proteomes" id="UP000186922"/>
    </source>
</evidence>
<dbReference type="EMBL" id="BDGG01000012">
    <property type="protein sequence ID" value="GAV05642.1"/>
    <property type="molecule type" value="Genomic_DNA"/>
</dbReference>
<dbReference type="GO" id="GO:0004045">
    <property type="term" value="F:peptidyl-tRNA hydrolase activity"/>
    <property type="evidence" value="ECO:0007669"/>
    <property type="project" value="UniProtKB-EC"/>
</dbReference>
<keyword evidence="2" id="KW-0378">Hydrolase</keyword>
<dbReference type="EC" id="3.1.1.29" evidence="1"/>
<dbReference type="AlphaFoldDB" id="A0A1D1VW00"/>
<dbReference type="Proteomes" id="UP000186922">
    <property type="component" value="Unassembled WGS sequence"/>
</dbReference>
<dbReference type="InterPro" id="IPR023476">
    <property type="entry name" value="Pep_tRNA_hydro_II_dom_sf"/>
</dbReference>
<organism evidence="4 5">
    <name type="scientific">Ramazzottius varieornatus</name>
    <name type="common">Water bear</name>
    <name type="synonym">Tardigrade</name>
    <dbReference type="NCBI Taxonomy" id="947166"/>
    <lineage>
        <taxon>Eukaryota</taxon>
        <taxon>Metazoa</taxon>
        <taxon>Ecdysozoa</taxon>
        <taxon>Tardigrada</taxon>
        <taxon>Eutardigrada</taxon>
        <taxon>Parachela</taxon>
        <taxon>Hypsibioidea</taxon>
        <taxon>Ramazzottiidae</taxon>
        <taxon>Ramazzottius</taxon>
    </lineage>
</organism>
<gene>
    <name evidence="4" type="primary">RvY_15742-1</name>
    <name evidence="4" type="synonym">RvY_15742.1</name>
    <name evidence="4" type="ORF">RvY_15742</name>
</gene>
<name>A0A1D1VW00_RAMVA</name>
<sequence>MAAGEEEDYMIQYIVIRGDLKWPTGALIAQGCHAATAVMHLFRDDAETRNYLTDLDRMHKCVLKAADEKVLHDLAEKLKLHSVEHKLWIEQPENIPTCLAVKPYKKKTVQQHFAHLKLYR</sequence>
<dbReference type="OrthoDB" id="201213at2759"/>
<dbReference type="Pfam" id="PF01981">
    <property type="entry name" value="PTH2"/>
    <property type="match status" value="1"/>
</dbReference>
<accession>A0A1D1VW00</accession>
<comment type="catalytic activity">
    <reaction evidence="3">
        <text>an N-acyl-L-alpha-aminoacyl-tRNA + H2O = an N-acyl-L-amino acid + a tRNA + H(+)</text>
        <dbReference type="Rhea" id="RHEA:54448"/>
        <dbReference type="Rhea" id="RHEA-COMP:10123"/>
        <dbReference type="Rhea" id="RHEA-COMP:13883"/>
        <dbReference type="ChEBI" id="CHEBI:15377"/>
        <dbReference type="ChEBI" id="CHEBI:15378"/>
        <dbReference type="ChEBI" id="CHEBI:59874"/>
        <dbReference type="ChEBI" id="CHEBI:78442"/>
        <dbReference type="ChEBI" id="CHEBI:138191"/>
        <dbReference type="EC" id="3.1.1.29"/>
    </reaction>
</comment>
<dbReference type="SUPFAM" id="SSF102462">
    <property type="entry name" value="Peptidyl-tRNA hydrolase II"/>
    <property type="match status" value="1"/>
</dbReference>
<dbReference type="CDD" id="cd02429">
    <property type="entry name" value="PTH2_like"/>
    <property type="match status" value="1"/>
</dbReference>
<evidence type="ECO:0000256" key="3">
    <source>
        <dbReference type="ARBA" id="ARBA00048707"/>
    </source>
</evidence>
<protein>
    <recommendedName>
        <fullName evidence="1">peptidyl-tRNA hydrolase</fullName>
        <ecNumber evidence="1">3.1.1.29</ecNumber>
    </recommendedName>
</protein>
<proteinExistence type="predicted"/>
<reference evidence="4 5" key="1">
    <citation type="journal article" date="2016" name="Nat. Commun.">
        <title>Extremotolerant tardigrade genome and improved radiotolerance of human cultured cells by tardigrade-unique protein.</title>
        <authorList>
            <person name="Hashimoto T."/>
            <person name="Horikawa D.D."/>
            <person name="Saito Y."/>
            <person name="Kuwahara H."/>
            <person name="Kozuka-Hata H."/>
            <person name="Shin-I T."/>
            <person name="Minakuchi Y."/>
            <person name="Ohishi K."/>
            <person name="Motoyama A."/>
            <person name="Aizu T."/>
            <person name="Enomoto A."/>
            <person name="Kondo K."/>
            <person name="Tanaka S."/>
            <person name="Hara Y."/>
            <person name="Koshikawa S."/>
            <person name="Sagara H."/>
            <person name="Miura T."/>
            <person name="Yokobori S."/>
            <person name="Miyagawa K."/>
            <person name="Suzuki Y."/>
            <person name="Kubo T."/>
            <person name="Oyama M."/>
            <person name="Kohara Y."/>
            <person name="Fujiyama A."/>
            <person name="Arakawa K."/>
            <person name="Katayama T."/>
            <person name="Toyoda A."/>
            <person name="Kunieda T."/>
        </authorList>
    </citation>
    <scope>NUCLEOTIDE SEQUENCE [LARGE SCALE GENOMIC DNA]</scope>
    <source>
        <strain evidence="4 5">YOKOZUNA-1</strain>
    </source>
</reference>
<evidence type="ECO:0000256" key="2">
    <source>
        <dbReference type="ARBA" id="ARBA00022801"/>
    </source>
</evidence>
<dbReference type="PANTHER" id="PTHR46194">
    <property type="entry name" value="PEPTIDYL-TRNA HYDROLASE PTRHD1-RELATED"/>
    <property type="match status" value="1"/>
</dbReference>
<comment type="caution">
    <text evidence="4">The sequence shown here is derived from an EMBL/GenBank/DDBJ whole genome shotgun (WGS) entry which is preliminary data.</text>
</comment>
<dbReference type="InterPro" id="IPR042237">
    <property type="entry name" value="PTRHD1"/>
</dbReference>
<keyword evidence="5" id="KW-1185">Reference proteome</keyword>
<dbReference type="InterPro" id="IPR002833">
    <property type="entry name" value="PTH2"/>
</dbReference>